<dbReference type="Gene3D" id="3.40.50.620">
    <property type="entry name" value="HUPs"/>
    <property type="match status" value="1"/>
</dbReference>
<evidence type="ECO:0000256" key="1">
    <source>
        <dbReference type="ARBA" id="ARBA00000900"/>
    </source>
</evidence>
<dbReference type="Gramene" id="OE9A010389T3">
    <property type="protein sequence ID" value="OE9A010389C3"/>
    <property type="gene ID" value="OE9A010389"/>
</dbReference>
<dbReference type="GO" id="GO:0061630">
    <property type="term" value="F:ubiquitin protein ligase activity"/>
    <property type="evidence" value="ECO:0007669"/>
    <property type="project" value="UniProtKB-EC"/>
</dbReference>
<dbReference type="OrthoDB" id="10064100at2759"/>
<comment type="caution">
    <text evidence="6">The sequence shown here is derived from an EMBL/GenBank/DDBJ whole genome shotgun (WGS) entry which is preliminary data.</text>
</comment>
<sequence>MSEITELELQIPSPPHVDEDDTVFVALGKDVKKDEKVLTWALHYSRGRKICVLHIHQPARMIPMMGSKVSINLLDEHIVSAYHENERQGKQKILDKYVRTCGRTGVQVEMQCKEMDSIEKGIVQLISQLSIKWLVMGAGASKSCSRGNETILKKIFFVGNSSRKFTIPKSKKATYVRLKAPSSCHISFIWEGDLIHTRESNMDGINIYSGSACLQASLDAENMQLSSRSHSVTERQNDRLYLLGSLKNFRRFRSYDHGKRILSPPDSSCLVTSRRRLNPEWSTDQDSPSRESKVDEINVEKVSASLQASPNAETSQSLLRNLSVTEGRNDRINLPDSAPNYEDRQSGRSPSVGSLFSTCPSSEIIEDTASVSCPSTDENEIWLEFPMPEDNEGGVHCHSSAAFSSFEDVYHRFAQFVTKAEIFQRDVHEELSRRKQAENDVIDAIGKAKASATRYTELLRHRLEIEESLARSKEEVEKMKCELVEVMNAHRSQIADSGKMVQELEWKLFSAVELLHII</sequence>
<dbReference type="CDD" id="cd01989">
    <property type="entry name" value="USP_STK_Ubox_N"/>
    <property type="match status" value="1"/>
</dbReference>
<dbReference type="Proteomes" id="UP000594638">
    <property type="component" value="Unassembled WGS sequence"/>
</dbReference>
<accession>A0A8S0S241</accession>
<evidence type="ECO:0000256" key="2">
    <source>
        <dbReference type="ARBA" id="ARBA00012483"/>
    </source>
</evidence>
<reference evidence="6 7" key="1">
    <citation type="submission" date="2019-12" db="EMBL/GenBank/DDBJ databases">
        <authorList>
            <person name="Alioto T."/>
            <person name="Alioto T."/>
            <person name="Gomez Garrido J."/>
        </authorList>
    </citation>
    <scope>NUCLEOTIDE SEQUENCE [LARGE SCALE GENOMIC DNA]</scope>
</reference>
<protein>
    <recommendedName>
        <fullName evidence="2">RING-type E3 ubiquitin transferase</fullName>
        <ecNumber evidence="2">2.3.2.27</ecNumber>
    </recommendedName>
</protein>
<dbReference type="InterPro" id="IPR051348">
    <property type="entry name" value="U-box_ubiquitin_ligases"/>
</dbReference>
<gene>
    <name evidence="6" type="ORF">OLEA9_A010389</name>
</gene>
<evidence type="ECO:0000256" key="3">
    <source>
        <dbReference type="ARBA" id="ARBA00022786"/>
    </source>
</evidence>
<dbReference type="SUPFAM" id="SSF52402">
    <property type="entry name" value="Adenine nucleotide alpha hydrolases-like"/>
    <property type="match status" value="1"/>
</dbReference>
<keyword evidence="7" id="KW-1185">Reference proteome</keyword>
<dbReference type="AlphaFoldDB" id="A0A8S0S241"/>
<evidence type="ECO:0000313" key="7">
    <source>
        <dbReference type="Proteomes" id="UP000594638"/>
    </source>
</evidence>
<evidence type="ECO:0000256" key="4">
    <source>
        <dbReference type="SAM" id="Coils"/>
    </source>
</evidence>
<feature type="coiled-coil region" evidence="4">
    <location>
        <begin position="462"/>
        <end position="489"/>
    </location>
</feature>
<dbReference type="InterPro" id="IPR014729">
    <property type="entry name" value="Rossmann-like_a/b/a_fold"/>
</dbReference>
<evidence type="ECO:0000256" key="5">
    <source>
        <dbReference type="SAM" id="MobiDB-lite"/>
    </source>
</evidence>
<dbReference type="EMBL" id="CACTIH010003826">
    <property type="protein sequence ID" value="CAA2985734.1"/>
    <property type="molecule type" value="Genomic_DNA"/>
</dbReference>
<proteinExistence type="predicted"/>
<name>A0A8S0S241_OLEEU</name>
<dbReference type="PANTHER" id="PTHR45647:SF100">
    <property type="entry name" value="U-BOX DOMAIN-CONTAINING PROTEIN 33"/>
    <property type="match status" value="1"/>
</dbReference>
<keyword evidence="3" id="KW-0833">Ubl conjugation pathway</keyword>
<organism evidence="6 7">
    <name type="scientific">Olea europaea subsp. europaea</name>
    <dbReference type="NCBI Taxonomy" id="158383"/>
    <lineage>
        <taxon>Eukaryota</taxon>
        <taxon>Viridiplantae</taxon>
        <taxon>Streptophyta</taxon>
        <taxon>Embryophyta</taxon>
        <taxon>Tracheophyta</taxon>
        <taxon>Spermatophyta</taxon>
        <taxon>Magnoliopsida</taxon>
        <taxon>eudicotyledons</taxon>
        <taxon>Gunneridae</taxon>
        <taxon>Pentapetalae</taxon>
        <taxon>asterids</taxon>
        <taxon>lamiids</taxon>
        <taxon>Lamiales</taxon>
        <taxon>Oleaceae</taxon>
        <taxon>Oleeae</taxon>
        <taxon>Olea</taxon>
    </lineage>
</organism>
<keyword evidence="4" id="KW-0175">Coiled coil</keyword>
<comment type="catalytic activity">
    <reaction evidence="1">
        <text>S-ubiquitinyl-[E2 ubiquitin-conjugating enzyme]-L-cysteine + [acceptor protein]-L-lysine = [E2 ubiquitin-conjugating enzyme]-L-cysteine + N(6)-ubiquitinyl-[acceptor protein]-L-lysine.</text>
        <dbReference type="EC" id="2.3.2.27"/>
    </reaction>
</comment>
<dbReference type="EC" id="2.3.2.27" evidence="2"/>
<dbReference type="PANTHER" id="PTHR45647">
    <property type="entry name" value="OS02G0152300 PROTEIN"/>
    <property type="match status" value="1"/>
</dbReference>
<feature type="region of interest" description="Disordered" evidence="5">
    <location>
        <begin position="322"/>
        <end position="353"/>
    </location>
</feature>
<evidence type="ECO:0000313" key="6">
    <source>
        <dbReference type="EMBL" id="CAA2985734.1"/>
    </source>
</evidence>